<organism evidence="1 2">
    <name type="scientific">Candidatus Thiodiazotropha taylori</name>
    <dbReference type="NCBI Taxonomy" id="2792791"/>
    <lineage>
        <taxon>Bacteria</taxon>
        <taxon>Pseudomonadati</taxon>
        <taxon>Pseudomonadota</taxon>
        <taxon>Gammaproteobacteria</taxon>
        <taxon>Chromatiales</taxon>
        <taxon>Sedimenticolaceae</taxon>
        <taxon>Candidatus Thiodiazotropha</taxon>
    </lineage>
</organism>
<dbReference type="EMBL" id="JAEPCM010000286">
    <property type="protein sequence ID" value="MCG7946403.1"/>
    <property type="molecule type" value="Genomic_DNA"/>
</dbReference>
<evidence type="ECO:0000313" key="2">
    <source>
        <dbReference type="Proteomes" id="UP000886667"/>
    </source>
</evidence>
<comment type="caution">
    <text evidence="1">The sequence shown here is derived from an EMBL/GenBank/DDBJ whole genome shotgun (WGS) entry which is preliminary data.</text>
</comment>
<gene>
    <name evidence="1" type="ORF">JAZ07_08680</name>
</gene>
<protein>
    <submittedName>
        <fullName evidence="1">Uncharacterized protein</fullName>
    </submittedName>
</protein>
<dbReference type="AlphaFoldDB" id="A0A9E4N4V2"/>
<name>A0A9E4N4V2_9GAMM</name>
<reference evidence="1" key="1">
    <citation type="journal article" date="2021" name="Proc. Natl. Acad. Sci. U.S.A.">
        <title>Global biogeography of chemosynthetic symbionts reveals both localized and globally distributed symbiont groups. .</title>
        <authorList>
            <person name="Osvatic J.T."/>
            <person name="Wilkins L.G.E."/>
            <person name="Leibrecht L."/>
            <person name="Leray M."/>
            <person name="Zauner S."/>
            <person name="Polzin J."/>
            <person name="Camacho Y."/>
            <person name="Gros O."/>
            <person name="van Gils J.A."/>
            <person name="Eisen J.A."/>
            <person name="Petersen J.M."/>
            <person name="Yuen B."/>
        </authorList>
    </citation>
    <scope>NUCLEOTIDE SEQUENCE</scope>
    <source>
        <strain evidence="1">MAGclacostrist064TRANS</strain>
    </source>
</reference>
<evidence type="ECO:0000313" key="1">
    <source>
        <dbReference type="EMBL" id="MCG7946403.1"/>
    </source>
</evidence>
<sequence length="170" mass="19081">MTESTLLLVLAYVALTALITLSLLRSPFHWSLKLLLVLATSALYFVSYQGWREVQGWPVSSPLPARFQLHAAIIDEPDKTSGSPGTIHVWITDLSAAEPAEKPRAYRLDYQKSLHTNLQEALRNLRNGVIQLGRIKESGVSGMPRDFTRMGEKRQQLEIYSLPDPALPEK</sequence>
<dbReference type="Proteomes" id="UP000886667">
    <property type="component" value="Unassembled WGS sequence"/>
</dbReference>
<accession>A0A9E4N4V2</accession>
<proteinExistence type="predicted"/>